<dbReference type="GO" id="GO:0016226">
    <property type="term" value="P:iron-sulfur cluster assembly"/>
    <property type="evidence" value="ECO:0007669"/>
    <property type="project" value="EnsemblFungi"/>
</dbReference>
<proteinExistence type="inferred from homology"/>
<dbReference type="Gene3D" id="6.10.250.1280">
    <property type="match status" value="1"/>
</dbReference>
<dbReference type="KEGG" id="sapo:SAPIO_CDS5526"/>
<sequence>MGKDNANPTILNVSQLPTRQAKKKKVALSGPGTKYASLIFSRPAYLSSSASSSDDESTFDEWSGAEQGFTDDGFVEEPIDEQEIYDPEHPLSLGQLAVVNLPDIHITPPPSSGAFSDPDALVNVLVEITPTITHCSLATIIGLGVRVRLEQALPPNYRVDVRVKEDTHSQDDQVNKQLGDKERVAAALENQDLKRMLDSMLSTCT</sequence>
<evidence type="ECO:0008006" key="5">
    <source>
        <dbReference type="Google" id="ProtNLM"/>
    </source>
</evidence>
<dbReference type="GO" id="GO:0051604">
    <property type="term" value="P:protein maturation"/>
    <property type="evidence" value="ECO:0007669"/>
    <property type="project" value="InterPro"/>
</dbReference>
<evidence type="ECO:0000256" key="1">
    <source>
        <dbReference type="ARBA" id="ARBA00010381"/>
    </source>
</evidence>
<dbReference type="EMBL" id="JOWA01000099">
    <property type="protein sequence ID" value="KEZ42353.1"/>
    <property type="molecule type" value="Genomic_DNA"/>
</dbReference>
<keyword evidence="4" id="KW-1185">Reference proteome</keyword>
<dbReference type="Proteomes" id="UP000028545">
    <property type="component" value="Unassembled WGS sequence"/>
</dbReference>
<dbReference type="AlphaFoldDB" id="A0A084G4U1"/>
<evidence type="ECO:0000313" key="3">
    <source>
        <dbReference type="EMBL" id="KEZ42353.1"/>
    </source>
</evidence>
<dbReference type="InterPro" id="IPR039796">
    <property type="entry name" value="MIP18"/>
</dbReference>
<feature type="compositionally biased region" description="Polar residues" evidence="2">
    <location>
        <begin position="1"/>
        <end position="18"/>
    </location>
</feature>
<dbReference type="GeneID" id="27724598"/>
<accession>A0A084G4U1</accession>
<dbReference type="PANTHER" id="PTHR12377">
    <property type="entry name" value="CYTOSOLIC IRON-SULFUR ASSEMBLY COMPONENT 2B-RELATED"/>
    <property type="match status" value="1"/>
</dbReference>
<dbReference type="SUPFAM" id="SSF117916">
    <property type="entry name" value="Fe-S cluster assembly (FSCA) domain-like"/>
    <property type="match status" value="1"/>
</dbReference>
<dbReference type="GO" id="GO:0097361">
    <property type="term" value="C:cytosolic [4Fe-4S] assembly targeting complex"/>
    <property type="evidence" value="ECO:0007669"/>
    <property type="project" value="EnsemblFungi"/>
</dbReference>
<dbReference type="Gene3D" id="3.30.300.130">
    <property type="entry name" value="Fe-S cluster assembly (FSCA)"/>
    <property type="match status" value="1"/>
</dbReference>
<feature type="region of interest" description="Disordered" evidence="2">
    <location>
        <begin position="1"/>
        <end position="29"/>
    </location>
</feature>
<reference evidence="3 4" key="1">
    <citation type="journal article" date="2014" name="Genome Announc.">
        <title>Draft genome sequence of the pathogenic fungus Scedosporium apiospermum.</title>
        <authorList>
            <person name="Vandeputte P."/>
            <person name="Ghamrawi S."/>
            <person name="Rechenmann M."/>
            <person name="Iltis A."/>
            <person name="Giraud S."/>
            <person name="Fleury M."/>
            <person name="Thornton C."/>
            <person name="Delhaes L."/>
            <person name="Meyer W."/>
            <person name="Papon N."/>
            <person name="Bouchara J.P."/>
        </authorList>
    </citation>
    <scope>NUCLEOTIDE SEQUENCE [LARGE SCALE GENOMIC DNA]</scope>
    <source>
        <strain evidence="3 4">IHEM 14462</strain>
    </source>
</reference>
<comment type="caution">
    <text evidence="3">The sequence shown here is derived from an EMBL/GenBank/DDBJ whole genome shotgun (WGS) entry which is preliminary data.</text>
</comment>
<protein>
    <recommendedName>
        <fullName evidence="5">MIP18 family-like domain-containing protein</fullName>
    </recommendedName>
</protein>
<dbReference type="OrthoDB" id="2746at2759"/>
<evidence type="ECO:0000256" key="2">
    <source>
        <dbReference type="SAM" id="MobiDB-lite"/>
    </source>
</evidence>
<comment type="similarity">
    <text evidence="1">Belongs to the MIP18 family.</text>
</comment>
<organism evidence="3 4">
    <name type="scientific">Pseudallescheria apiosperma</name>
    <name type="common">Scedosporium apiospermum</name>
    <dbReference type="NCBI Taxonomy" id="563466"/>
    <lineage>
        <taxon>Eukaryota</taxon>
        <taxon>Fungi</taxon>
        <taxon>Dikarya</taxon>
        <taxon>Ascomycota</taxon>
        <taxon>Pezizomycotina</taxon>
        <taxon>Sordariomycetes</taxon>
        <taxon>Hypocreomycetidae</taxon>
        <taxon>Microascales</taxon>
        <taxon>Microascaceae</taxon>
        <taxon>Scedosporium</taxon>
    </lineage>
</organism>
<dbReference type="HOGENOM" id="CLU_075876_1_0_1"/>
<dbReference type="PANTHER" id="PTHR12377:SF0">
    <property type="entry name" value="CYTOSOLIC IRON-SULFUR ASSEMBLY COMPONENT 2B"/>
    <property type="match status" value="1"/>
</dbReference>
<dbReference type="RefSeq" id="XP_016642152.1">
    <property type="nucleotide sequence ID" value="XM_016787837.1"/>
</dbReference>
<name>A0A084G4U1_PSEDA</name>
<gene>
    <name evidence="3" type="ORF">SAPIO_CDS5526</name>
</gene>
<dbReference type="OMA" id="NQCISAR"/>
<evidence type="ECO:0000313" key="4">
    <source>
        <dbReference type="Proteomes" id="UP000028545"/>
    </source>
</evidence>
<dbReference type="InterPro" id="IPR034904">
    <property type="entry name" value="FSCA_dom_sf"/>
</dbReference>
<dbReference type="VEuPathDB" id="FungiDB:SAPIO_CDS5526"/>